<keyword evidence="9" id="KW-1185">Reference proteome</keyword>
<gene>
    <name evidence="8" type="ORF">HND93_33475</name>
</gene>
<evidence type="ECO:0000256" key="7">
    <source>
        <dbReference type="PIRNR" id="PIRNR004682"/>
    </source>
</evidence>
<reference evidence="8 9" key="1">
    <citation type="submission" date="2020-05" db="EMBL/GenBank/DDBJ databases">
        <title>Azospirillum oleiclasticum sp. nov, a nitrogen-fixing and heavy crude oil-emulsifying bacterium isolated from the crude oil of Yumen Oilfield.</title>
        <authorList>
            <person name="Wu D."/>
            <person name="Cai M."/>
            <person name="Zhang X."/>
        </authorList>
    </citation>
    <scope>NUCLEOTIDE SEQUENCE [LARGE SCALE GENOMIC DNA]</scope>
    <source>
        <strain evidence="8 9">ROY-1-1-2</strain>
    </source>
</reference>
<dbReference type="NCBIfam" id="TIGR01662">
    <property type="entry name" value="HAD-SF-IIIA"/>
    <property type="match status" value="1"/>
</dbReference>
<evidence type="ECO:0000313" key="9">
    <source>
        <dbReference type="Proteomes" id="UP000584642"/>
    </source>
</evidence>
<dbReference type="Proteomes" id="UP000584642">
    <property type="component" value="Unassembled WGS sequence"/>
</dbReference>
<dbReference type="PANTHER" id="PTHR42891:SF1">
    <property type="entry name" value="D-GLYCERO-BETA-D-MANNO-HEPTOSE-1,7-BISPHOSPHATE 7-PHOSPHATASE"/>
    <property type="match status" value="1"/>
</dbReference>
<keyword evidence="5 7" id="KW-0119">Carbohydrate metabolism</keyword>
<dbReference type="PIRSF" id="PIRSF004682">
    <property type="entry name" value="GmhB"/>
    <property type="match status" value="1"/>
</dbReference>
<evidence type="ECO:0000256" key="4">
    <source>
        <dbReference type="ARBA" id="ARBA00022801"/>
    </source>
</evidence>
<comment type="similarity">
    <text evidence="7">Belongs to the gmhB family.</text>
</comment>
<comment type="subcellular location">
    <subcellularLocation>
        <location evidence="1 7">Cytoplasm</location>
    </subcellularLocation>
</comment>
<dbReference type="Gene3D" id="3.40.50.1000">
    <property type="entry name" value="HAD superfamily/HAD-like"/>
    <property type="match status" value="1"/>
</dbReference>
<accession>A0ABX2TJW2</accession>
<organism evidence="8 9">
    <name type="scientific">Azospirillum oleiclasticum</name>
    <dbReference type="NCBI Taxonomy" id="2735135"/>
    <lineage>
        <taxon>Bacteria</taxon>
        <taxon>Pseudomonadati</taxon>
        <taxon>Pseudomonadota</taxon>
        <taxon>Alphaproteobacteria</taxon>
        <taxon>Rhodospirillales</taxon>
        <taxon>Azospirillaceae</taxon>
        <taxon>Azospirillum</taxon>
    </lineage>
</organism>
<dbReference type="InterPro" id="IPR006543">
    <property type="entry name" value="Histidinol-phos"/>
</dbReference>
<dbReference type="Pfam" id="PF13242">
    <property type="entry name" value="Hydrolase_like"/>
    <property type="match status" value="1"/>
</dbReference>
<dbReference type="InterPro" id="IPR004446">
    <property type="entry name" value="Heptose_bisP_phosphatase"/>
</dbReference>
<comment type="caution">
    <text evidence="8">The sequence shown here is derived from an EMBL/GenBank/DDBJ whole genome shotgun (WGS) entry which is preliminary data.</text>
</comment>
<evidence type="ECO:0000256" key="2">
    <source>
        <dbReference type="ARBA" id="ARBA00022490"/>
    </source>
</evidence>
<dbReference type="CDD" id="cd07503">
    <property type="entry name" value="HAD_HisB-N"/>
    <property type="match status" value="1"/>
</dbReference>
<dbReference type="PANTHER" id="PTHR42891">
    <property type="entry name" value="D-GLYCERO-BETA-D-MANNO-HEPTOSE-1,7-BISPHOSPHATE 7-PHOSPHATASE"/>
    <property type="match status" value="1"/>
</dbReference>
<evidence type="ECO:0000256" key="1">
    <source>
        <dbReference type="ARBA" id="ARBA00004496"/>
    </source>
</evidence>
<evidence type="ECO:0000256" key="6">
    <source>
        <dbReference type="ARBA" id="ARBA00031828"/>
    </source>
</evidence>
<sequence>MAARALLLDRDGVVNVDHGYVGTVERFAFMDGILPLARRAVDLGYRIAIATNQSGIARDRYGEAEFQALTGWMAERFAAAGAPLAAVFHCPYLPGAAVPAYDRDSVWRKPSPGMILEAERRLGLDLARSVFIGDQPTDMAAARAAGVGLRLLLDHSAPPCVDAHAVISTLAEAERFLTPPAASRPA</sequence>
<keyword evidence="4 7" id="KW-0378">Hydrolase</keyword>
<dbReference type="InterPro" id="IPR006549">
    <property type="entry name" value="HAD-SF_hydro_IIIA"/>
</dbReference>
<dbReference type="EMBL" id="JABFDB010000042">
    <property type="protein sequence ID" value="NYZ24641.1"/>
    <property type="molecule type" value="Genomic_DNA"/>
</dbReference>
<dbReference type="InterPro" id="IPR036412">
    <property type="entry name" value="HAD-like_sf"/>
</dbReference>
<evidence type="ECO:0000256" key="5">
    <source>
        <dbReference type="ARBA" id="ARBA00023277"/>
    </source>
</evidence>
<evidence type="ECO:0000256" key="3">
    <source>
        <dbReference type="ARBA" id="ARBA00022723"/>
    </source>
</evidence>
<keyword evidence="3" id="KW-0479">Metal-binding</keyword>
<dbReference type="SUPFAM" id="SSF56784">
    <property type="entry name" value="HAD-like"/>
    <property type="match status" value="1"/>
</dbReference>
<dbReference type="GO" id="GO:0016787">
    <property type="term" value="F:hydrolase activity"/>
    <property type="evidence" value="ECO:0007669"/>
    <property type="project" value="UniProtKB-KW"/>
</dbReference>
<name>A0ABX2TJW2_9PROT</name>
<dbReference type="EC" id="3.1.3.-" evidence="7"/>
<dbReference type="InterPro" id="IPR023214">
    <property type="entry name" value="HAD_sf"/>
</dbReference>
<dbReference type="RefSeq" id="WP_180286418.1">
    <property type="nucleotide sequence ID" value="NZ_JABFDB010000042.1"/>
</dbReference>
<proteinExistence type="inferred from homology"/>
<keyword evidence="2 7" id="KW-0963">Cytoplasm</keyword>
<evidence type="ECO:0000313" key="8">
    <source>
        <dbReference type="EMBL" id="NYZ24641.1"/>
    </source>
</evidence>
<protein>
    <recommendedName>
        <fullName evidence="6 7">D,D-heptose 1,7-bisphosphate phosphatase</fullName>
        <ecNumber evidence="7">3.1.3.-</ecNumber>
    </recommendedName>
</protein>
<dbReference type="NCBIfam" id="TIGR01656">
    <property type="entry name" value="Histidinol-ppas"/>
    <property type="match status" value="1"/>
</dbReference>